<comment type="caution">
    <text evidence="7">The sequence shown here is derived from an EMBL/GenBank/DDBJ whole genome shotgun (WGS) entry which is preliminary data.</text>
</comment>
<dbReference type="SUPFAM" id="SSF54534">
    <property type="entry name" value="FKBP-like"/>
    <property type="match status" value="1"/>
</dbReference>
<dbReference type="GO" id="GO:0005737">
    <property type="term" value="C:cytoplasm"/>
    <property type="evidence" value="ECO:0007669"/>
    <property type="project" value="TreeGrafter"/>
</dbReference>
<feature type="non-terminal residue" evidence="7">
    <location>
        <position position="1"/>
    </location>
</feature>
<dbReference type="FunFam" id="3.10.50.40:FF:000025">
    <property type="entry name" value="Peptidylprolyl isomerase"/>
    <property type="match status" value="1"/>
</dbReference>
<dbReference type="Gene3D" id="3.10.50.40">
    <property type="match status" value="1"/>
</dbReference>
<evidence type="ECO:0000313" key="8">
    <source>
        <dbReference type="Proteomes" id="UP001153069"/>
    </source>
</evidence>
<dbReference type="OrthoDB" id="1902587at2759"/>
<evidence type="ECO:0000259" key="6">
    <source>
        <dbReference type="PROSITE" id="PS50059"/>
    </source>
</evidence>
<evidence type="ECO:0000256" key="2">
    <source>
        <dbReference type="ARBA" id="ARBA00013194"/>
    </source>
</evidence>
<evidence type="ECO:0000256" key="1">
    <source>
        <dbReference type="ARBA" id="ARBA00000971"/>
    </source>
</evidence>
<proteinExistence type="predicted"/>
<keyword evidence="3 5" id="KW-0697">Rotamase</keyword>
<dbReference type="Pfam" id="PF00254">
    <property type="entry name" value="FKBP_C"/>
    <property type="match status" value="1"/>
</dbReference>
<protein>
    <recommendedName>
        <fullName evidence="2 5">peptidylprolyl isomerase</fullName>
        <ecNumber evidence="2 5">5.2.1.8</ecNumber>
    </recommendedName>
</protein>
<dbReference type="PROSITE" id="PS50059">
    <property type="entry name" value="FKBP_PPIASE"/>
    <property type="match status" value="1"/>
</dbReference>
<dbReference type="EMBL" id="CAICTM010001332">
    <property type="protein sequence ID" value="CAB9522717.1"/>
    <property type="molecule type" value="Genomic_DNA"/>
</dbReference>
<evidence type="ECO:0000256" key="4">
    <source>
        <dbReference type="ARBA" id="ARBA00023235"/>
    </source>
</evidence>
<reference evidence="7" key="1">
    <citation type="submission" date="2020-06" db="EMBL/GenBank/DDBJ databases">
        <authorList>
            <consortium name="Plant Systems Biology data submission"/>
        </authorList>
    </citation>
    <scope>NUCLEOTIDE SEQUENCE</scope>
    <source>
        <strain evidence="7">D6</strain>
    </source>
</reference>
<evidence type="ECO:0000256" key="3">
    <source>
        <dbReference type="ARBA" id="ARBA00023110"/>
    </source>
</evidence>
<comment type="catalytic activity">
    <reaction evidence="1 5">
        <text>[protein]-peptidylproline (omega=180) = [protein]-peptidylproline (omega=0)</text>
        <dbReference type="Rhea" id="RHEA:16237"/>
        <dbReference type="Rhea" id="RHEA-COMP:10747"/>
        <dbReference type="Rhea" id="RHEA-COMP:10748"/>
        <dbReference type="ChEBI" id="CHEBI:83833"/>
        <dbReference type="ChEBI" id="CHEBI:83834"/>
        <dbReference type="EC" id="5.2.1.8"/>
    </reaction>
</comment>
<dbReference type="PANTHER" id="PTHR10516:SF443">
    <property type="entry name" value="FK506-BINDING PROTEIN 59-RELATED"/>
    <property type="match status" value="1"/>
</dbReference>
<keyword evidence="4 5" id="KW-0413">Isomerase</keyword>
<sequence>ENFPKKGNKLQMHYKGTLASNGTQFDSSYDRGTPFSFKIGKGEVIQGWDEGVIQMSLGEKAKLNISSDFGYGAEGAGGVIPPNADLVFVVELLAIGDKQANIPKEGGCCSFSSS</sequence>
<keyword evidence="8" id="KW-1185">Reference proteome</keyword>
<dbReference type="InterPro" id="IPR046357">
    <property type="entry name" value="PPIase_dom_sf"/>
</dbReference>
<name>A0A9N8HRL1_9STRA</name>
<dbReference type="EC" id="5.2.1.8" evidence="2 5"/>
<organism evidence="7 8">
    <name type="scientific">Seminavis robusta</name>
    <dbReference type="NCBI Taxonomy" id="568900"/>
    <lineage>
        <taxon>Eukaryota</taxon>
        <taxon>Sar</taxon>
        <taxon>Stramenopiles</taxon>
        <taxon>Ochrophyta</taxon>
        <taxon>Bacillariophyta</taxon>
        <taxon>Bacillariophyceae</taxon>
        <taxon>Bacillariophycidae</taxon>
        <taxon>Naviculales</taxon>
        <taxon>Naviculaceae</taxon>
        <taxon>Seminavis</taxon>
    </lineage>
</organism>
<accession>A0A9N8HRL1</accession>
<dbReference type="AlphaFoldDB" id="A0A9N8HRL1"/>
<dbReference type="InterPro" id="IPR050689">
    <property type="entry name" value="FKBP-type_PPIase"/>
</dbReference>
<evidence type="ECO:0000313" key="7">
    <source>
        <dbReference type="EMBL" id="CAB9522717.1"/>
    </source>
</evidence>
<feature type="domain" description="PPIase FKBP-type" evidence="6">
    <location>
        <begin position="7"/>
        <end position="96"/>
    </location>
</feature>
<dbReference type="PANTHER" id="PTHR10516">
    <property type="entry name" value="PEPTIDYL-PROLYL CIS-TRANS ISOMERASE"/>
    <property type="match status" value="1"/>
</dbReference>
<dbReference type="InterPro" id="IPR001179">
    <property type="entry name" value="PPIase_FKBP_dom"/>
</dbReference>
<dbReference type="Proteomes" id="UP001153069">
    <property type="component" value="Unassembled WGS sequence"/>
</dbReference>
<gene>
    <name evidence="7" type="ORF">SEMRO_1334_G263730.1</name>
</gene>
<evidence type="ECO:0000256" key="5">
    <source>
        <dbReference type="PROSITE-ProRule" id="PRU00277"/>
    </source>
</evidence>
<dbReference type="GO" id="GO:0003755">
    <property type="term" value="F:peptidyl-prolyl cis-trans isomerase activity"/>
    <property type="evidence" value="ECO:0007669"/>
    <property type="project" value="UniProtKB-KW"/>
</dbReference>